<proteinExistence type="predicted"/>
<gene>
    <name evidence="2" type="ORF">AMECASPLE_026638</name>
</gene>
<keyword evidence="1" id="KW-0812">Transmembrane</keyword>
<organism evidence="2 3">
    <name type="scientific">Ameca splendens</name>
    <dbReference type="NCBI Taxonomy" id="208324"/>
    <lineage>
        <taxon>Eukaryota</taxon>
        <taxon>Metazoa</taxon>
        <taxon>Chordata</taxon>
        <taxon>Craniata</taxon>
        <taxon>Vertebrata</taxon>
        <taxon>Euteleostomi</taxon>
        <taxon>Actinopterygii</taxon>
        <taxon>Neopterygii</taxon>
        <taxon>Teleostei</taxon>
        <taxon>Neoteleostei</taxon>
        <taxon>Acanthomorphata</taxon>
        <taxon>Ovalentaria</taxon>
        <taxon>Atherinomorphae</taxon>
        <taxon>Cyprinodontiformes</taxon>
        <taxon>Goodeidae</taxon>
        <taxon>Ameca</taxon>
    </lineage>
</organism>
<sequence>MVLSGVCPVAPVGGGWVGVAVALRRALGLPSRGWLHFGLLPLLDQFRPPSNVGPISTPPHSLPVAGVSASAGVFVVLGVWGWMLWCVPAQSRRLLGQALVPGLCRASAWGVICLRVSVSLGPWLDLLWRRWLPVGPVGSLLQLPGAPALCLLGGFPGTLPCSSLEEVAVVPGDGSPGFPVLWGAFGCLWLGSPLYQSQVQGGRSVAPHTLLHIFKEKLCIRKHAHTQTHRYLDLGVNAYTNVLY</sequence>
<name>A0ABV0Y4X0_9TELE</name>
<keyword evidence="1" id="KW-0472">Membrane</keyword>
<feature type="transmembrane region" description="Helical" evidence="1">
    <location>
        <begin position="64"/>
        <end position="85"/>
    </location>
</feature>
<evidence type="ECO:0000313" key="2">
    <source>
        <dbReference type="EMBL" id="MEQ2288820.1"/>
    </source>
</evidence>
<comment type="caution">
    <text evidence="2">The sequence shown here is derived from an EMBL/GenBank/DDBJ whole genome shotgun (WGS) entry which is preliminary data.</text>
</comment>
<keyword evidence="1" id="KW-1133">Transmembrane helix</keyword>
<evidence type="ECO:0000313" key="3">
    <source>
        <dbReference type="Proteomes" id="UP001469553"/>
    </source>
</evidence>
<accession>A0ABV0Y4X0</accession>
<protein>
    <submittedName>
        <fullName evidence="2">Uncharacterized protein</fullName>
    </submittedName>
</protein>
<evidence type="ECO:0000256" key="1">
    <source>
        <dbReference type="SAM" id="Phobius"/>
    </source>
</evidence>
<keyword evidence="3" id="KW-1185">Reference proteome</keyword>
<dbReference type="EMBL" id="JAHRIP010021554">
    <property type="protein sequence ID" value="MEQ2288820.1"/>
    <property type="molecule type" value="Genomic_DNA"/>
</dbReference>
<reference evidence="2 3" key="1">
    <citation type="submission" date="2021-06" db="EMBL/GenBank/DDBJ databases">
        <authorList>
            <person name="Palmer J.M."/>
        </authorList>
    </citation>
    <scope>NUCLEOTIDE SEQUENCE [LARGE SCALE GENOMIC DNA]</scope>
    <source>
        <strain evidence="2 3">AS_MEX2019</strain>
        <tissue evidence="2">Muscle</tissue>
    </source>
</reference>
<dbReference type="Proteomes" id="UP001469553">
    <property type="component" value="Unassembled WGS sequence"/>
</dbReference>